<dbReference type="AlphaFoldDB" id="A0A9E8RVM0"/>
<organism evidence="1 2">
    <name type="scientific">Fervidibacillus albus</name>
    <dbReference type="NCBI Taxonomy" id="2980026"/>
    <lineage>
        <taxon>Bacteria</taxon>
        <taxon>Bacillati</taxon>
        <taxon>Bacillota</taxon>
        <taxon>Bacilli</taxon>
        <taxon>Bacillales</taxon>
        <taxon>Bacillaceae</taxon>
        <taxon>Fervidibacillus</taxon>
    </lineage>
</organism>
<accession>A0A9E8RVM0</accession>
<reference evidence="1" key="1">
    <citation type="submission" date="2022-09" db="EMBL/GenBank/DDBJ databases">
        <title>Complete Genomes of Fervidibacillus albus and Fervidibacillus halotolerans isolated from tidal flat sediments.</title>
        <authorList>
            <person name="Kwon K.K."/>
            <person name="Yang S.-H."/>
            <person name="Park M.J."/>
            <person name="Oh H.-M."/>
        </authorList>
    </citation>
    <scope>NUCLEOTIDE SEQUENCE</scope>
    <source>
        <strain evidence="1">MEBiC13591</strain>
    </source>
</reference>
<keyword evidence="2" id="KW-1185">Reference proteome</keyword>
<evidence type="ECO:0000313" key="2">
    <source>
        <dbReference type="Proteomes" id="UP001164718"/>
    </source>
</evidence>
<gene>
    <name evidence="1" type="ORF">OE104_05750</name>
</gene>
<name>A0A9E8RVM0_9BACI</name>
<dbReference type="Proteomes" id="UP001164718">
    <property type="component" value="Chromosome"/>
</dbReference>
<sequence length="71" mass="8292">MTVGEMLQYTNRLKEILSSHAPVAIKDRRLANLMNDLEQAYEIPALRNKNFEKQHPFVMQLYKTVSEARSL</sequence>
<dbReference type="KEGG" id="faf:OE104_05750"/>
<protein>
    <submittedName>
        <fullName evidence="1">Uncharacterized protein</fullName>
    </submittedName>
</protein>
<proteinExistence type="predicted"/>
<dbReference type="RefSeq" id="WP_275418618.1">
    <property type="nucleotide sequence ID" value="NZ_CP106878.1"/>
</dbReference>
<evidence type="ECO:0000313" key="1">
    <source>
        <dbReference type="EMBL" id="WAA10815.1"/>
    </source>
</evidence>
<dbReference type="EMBL" id="CP106878">
    <property type="protein sequence ID" value="WAA10815.1"/>
    <property type="molecule type" value="Genomic_DNA"/>
</dbReference>